<dbReference type="AlphaFoldDB" id="A0A1X9SYF2"/>
<keyword evidence="3" id="KW-0282">Flagellum</keyword>
<dbReference type="EMBL" id="CP018789">
    <property type="protein sequence ID" value="ARR01280.1"/>
    <property type="molecule type" value="Genomic_DNA"/>
</dbReference>
<dbReference type="KEGG" id="camy:CSUIS_1493"/>
<dbReference type="InterPro" id="IPR021136">
    <property type="entry name" value="Flagellar_hook_control-like_C"/>
</dbReference>
<feature type="compositionally biased region" description="Polar residues" evidence="1">
    <location>
        <begin position="285"/>
        <end position="305"/>
    </location>
</feature>
<evidence type="ECO:0000259" key="2">
    <source>
        <dbReference type="Pfam" id="PF02120"/>
    </source>
</evidence>
<dbReference type="InterPro" id="IPR038610">
    <property type="entry name" value="FliK-like_C_sf"/>
</dbReference>
<proteinExistence type="predicted"/>
<evidence type="ECO:0000313" key="4">
    <source>
        <dbReference type="Proteomes" id="UP000194260"/>
    </source>
</evidence>
<feature type="compositionally biased region" description="Polar residues" evidence="1">
    <location>
        <begin position="57"/>
        <end position="71"/>
    </location>
</feature>
<feature type="compositionally biased region" description="Polar residues" evidence="1">
    <location>
        <begin position="10"/>
        <end position="31"/>
    </location>
</feature>
<feature type="region of interest" description="Disordered" evidence="1">
    <location>
        <begin position="319"/>
        <end position="355"/>
    </location>
</feature>
<keyword evidence="3" id="KW-0966">Cell projection</keyword>
<feature type="region of interest" description="Disordered" evidence="1">
    <location>
        <begin position="232"/>
        <end position="305"/>
    </location>
</feature>
<feature type="region of interest" description="Disordered" evidence="1">
    <location>
        <begin position="1"/>
        <end position="80"/>
    </location>
</feature>
<dbReference type="Pfam" id="PF02120">
    <property type="entry name" value="Flg_hook"/>
    <property type="match status" value="1"/>
</dbReference>
<evidence type="ECO:0000256" key="1">
    <source>
        <dbReference type="SAM" id="MobiDB-lite"/>
    </source>
</evidence>
<dbReference type="STRING" id="1660073.CSUIS_1493"/>
<feature type="domain" description="Flagellar hook-length control protein-like C-terminal" evidence="2">
    <location>
        <begin position="390"/>
        <end position="469"/>
    </location>
</feature>
<feature type="compositionally biased region" description="Basic and acidic residues" evidence="1">
    <location>
        <begin position="232"/>
        <end position="284"/>
    </location>
</feature>
<evidence type="ECO:0000313" key="3">
    <source>
        <dbReference type="EMBL" id="ARR01280.1"/>
    </source>
</evidence>
<feature type="compositionally biased region" description="Basic and acidic residues" evidence="1">
    <location>
        <begin position="40"/>
        <end position="56"/>
    </location>
</feature>
<sequence length="505" mass="56713">MQGLNEALASLNTTTQVPSKSENSSTNNQDDSFYKMIENSVKEYETSQNTQDDKIKQNQIEQNSTKSNQKISSDDAKNSKVSNLQNIQNSDEIMLENADFITLLGLLESQDGAMKTGISNLVSANLNKFLATEKNIKELKGAKNLQDLLNLSEKFNLGLSKIKITKDGIEALKSEFKNLNSKGFFNQIPMINQKIDINVIKDIEKSIQKAENSDKNVLSKLMLGQSVEIKTDGKFISDDEPKPQGKSDIKSEPKVDLKELLKENFQKSEPKNTLLDEPKMEKMQTKSSLKLESSNTAGNSHNSQNSIDDYLANIMQKAMKETKESSPTQSHILESSSQTNGEQNSNNFDNQNGSNQATKDIINMAKLDAKELKPHLRQVFDNFATQLQEKISEYKPPITRFHLTLNPGNLGEVEVTLINRGSNLHINFNSNTQTMQLFIQHQAEFKASLVNMGFSELSMNFSDNANKEQSQSDNKRQKFNSNGDELSEVAQDEETILEVVLPKYF</sequence>
<organism evidence="3 4">
    <name type="scientific">Campylobacter porcelli</name>
    <dbReference type="NCBI Taxonomy" id="1660073"/>
    <lineage>
        <taxon>Bacteria</taxon>
        <taxon>Pseudomonadati</taxon>
        <taxon>Campylobacterota</taxon>
        <taxon>Epsilonproteobacteria</taxon>
        <taxon>Campylobacterales</taxon>
        <taxon>Campylobacteraceae</taxon>
        <taxon>Campylobacter</taxon>
    </lineage>
</organism>
<feature type="compositionally biased region" description="Polar residues" evidence="1">
    <location>
        <begin position="325"/>
        <end position="339"/>
    </location>
</feature>
<dbReference type="Proteomes" id="UP000194260">
    <property type="component" value="Chromosome"/>
</dbReference>
<reference evidence="4" key="1">
    <citation type="journal article" date="2017" name="Genome Biol. Evol.">
        <title>Comparative Genomic Analysis Identifies a Campylobacter Clade Deficient in Selenium Metabolism.</title>
        <authorList>
            <person name="Miller W.G."/>
            <person name="Yee E."/>
            <person name="Lopes B.S."/>
            <person name="Chapman M.H."/>
            <person name="Huynh S."/>
            <person name="Bono J.L."/>
            <person name="Parker C.T."/>
            <person name="Strachan N.J.C."/>
            <person name="Forbes K.J."/>
        </authorList>
    </citation>
    <scope>NUCLEOTIDE SEQUENCE [LARGE SCALE GENOMIC DNA]</scope>
    <source>
        <strain evidence="4">RM6137</strain>
    </source>
</reference>
<feature type="compositionally biased region" description="Low complexity" evidence="1">
    <location>
        <begin position="340"/>
        <end position="355"/>
    </location>
</feature>
<feature type="region of interest" description="Disordered" evidence="1">
    <location>
        <begin position="464"/>
        <end position="487"/>
    </location>
</feature>
<name>A0A1X9SYF2_9BACT</name>
<gene>
    <name evidence="3" type="primary">fliK</name>
    <name evidence="3" type="ORF">CSUIS_1493</name>
</gene>
<protein>
    <submittedName>
        <fullName evidence="3">Flagellar hook-length control protein</fullName>
    </submittedName>
</protein>
<dbReference type="Gene3D" id="3.30.750.140">
    <property type="match status" value="1"/>
</dbReference>
<keyword evidence="3" id="KW-0969">Cilium</keyword>
<accession>A0A1X9SYF2</accession>